<reference evidence="2" key="1">
    <citation type="submission" date="2024-06" db="EMBL/GenBank/DDBJ databases">
        <title>Mesorhizobium karijinii sp. nov., a symbiont of the iconic Swainsona formosa from arid Australia.</title>
        <authorList>
            <person name="Hill Y.J."/>
            <person name="Watkin E.L.J."/>
            <person name="O'Hara G.W."/>
            <person name="Terpolilli J."/>
            <person name="Tye M.L."/>
            <person name="Kohlmeier M.G."/>
        </authorList>
    </citation>
    <scope>NUCLEOTIDE SEQUENCE</scope>
    <source>
        <strain evidence="2">WSM2240</strain>
        <plasmid evidence="2">pMk2240A</plasmid>
    </source>
</reference>
<dbReference type="RefSeq" id="WP_353646669.1">
    <property type="nucleotide sequence ID" value="NZ_CP159256.1"/>
</dbReference>
<accession>A0AAU8CZR2</accession>
<dbReference type="AlphaFoldDB" id="A0AAU8CZR2"/>
<name>A0AAU8CZR2_9HYPH</name>
<sequence length="60" mass="6961">MNDHRKFQIDERGQLIWDGQPVVLEQRFTLGWWELRIAGLASIAALIGAVFPIGIHFGWW</sequence>
<keyword evidence="2" id="KW-0614">Plasmid</keyword>
<dbReference type="EMBL" id="CP159256">
    <property type="protein sequence ID" value="XCG52467.1"/>
    <property type="molecule type" value="Genomic_DNA"/>
</dbReference>
<feature type="transmembrane region" description="Helical" evidence="1">
    <location>
        <begin position="37"/>
        <end position="59"/>
    </location>
</feature>
<keyword evidence="1" id="KW-0812">Transmembrane</keyword>
<keyword evidence="1" id="KW-1133">Transmembrane helix</keyword>
<keyword evidence="1" id="KW-0472">Membrane</keyword>
<organism evidence="2">
    <name type="scientific">Mesorhizobium sp. WSM2240</name>
    <dbReference type="NCBI Taxonomy" id="3228851"/>
    <lineage>
        <taxon>Bacteria</taxon>
        <taxon>Pseudomonadati</taxon>
        <taxon>Pseudomonadota</taxon>
        <taxon>Alphaproteobacteria</taxon>
        <taxon>Hyphomicrobiales</taxon>
        <taxon>Phyllobacteriaceae</taxon>
        <taxon>Mesorhizobium</taxon>
    </lineage>
</organism>
<evidence type="ECO:0000256" key="1">
    <source>
        <dbReference type="SAM" id="Phobius"/>
    </source>
</evidence>
<geneLocation type="plasmid" evidence="2">
    <name>pMk2240A</name>
</geneLocation>
<gene>
    <name evidence="2" type="ORF">ABVK50_30480</name>
</gene>
<protein>
    <submittedName>
        <fullName evidence="2">Uncharacterized protein</fullName>
    </submittedName>
</protein>
<proteinExistence type="predicted"/>
<evidence type="ECO:0000313" key="2">
    <source>
        <dbReference type="EMBL" id="XCG52467.1"/>
    </source>
</evidence>